<feature type="transmembrane region" description="Helical" evidence="1">
    <location>
        <begin position="544"/>
        <end position="566"/>
    </location>
</feature>
<name>A0ABY8UG53_TETOB</name>
<feature type="transmembrane region" description="Helical" evidence="1">
    <location>
        <begin position="329"/>
        <end position="350"/>
    </location>
</feature>
<dbReference type="InterPro" id="IPR002656">
    <property type="entry name" value="Acyl_transf_3_dom"/>
</dbReference>
<keyword evidence="1" id="KW-0472">Membrane</keyword>
<proteinExistence type="predicted"/>
<dbReference type="EMBL" id="CP126219">
    <property type="protein sequence ID" value="WIA20458.1"/>
    <property type="molecule type" value="Genomic_DNA"/>
</dbReference>
<dbReference type="Gene3D" id="3.40.50.450">
    <property type="match status" value="2"/>
</dbReference>
<evidence type="ECO:0000313" key="3">
    <source>
        <dbReference type="EMBL" id="WIA20458.1"/>
    </source>
</evidence>
<evidence type="ECO:0000256" key="1">
    <source>
        <dbReference type="SAM" id="Phobius"/>
    </source>
</evidence>
<evidence type="ECO:0000313" key="4">
    <source>
        <dbReference type="Proteomes" id="UP001244341"/>
    </source>
</evidence>
<dbReference type="SUPFAM" id="SSF102405">
    <property type="entry name" value="MCP/YpsA-like"/>
    <property type="match status" value="1"/>
</dbReference>
<feature type="transmembrane region" description="Helical" evidence="1">
    <location>
        <begin position="615"/>
        <end position="635"/>
    </location>
</feature>
<reference evidence="3 4" key="1">
    <citation type="submission" date="2023-05" db="EMBL/GenBank/DDBJ databases">
        <title>A 100% complete, gapless, phased diploid assembly of the Scenedesmus obliquus UTEX 3031 genome.</title>
        <authorList>
            <person name="Biondi T.C."/>
            <person name="Hanschen E.R."/>
            <person name="Kwon T."/>
            <person name="Eng W."/>
            <person name="Kruse C.P.S."/>
            <person name="Koehler S.I."/>
            <person name="Kunde Y."/>
            <person name="Gleasner C.D."/>
            <person name="You Mak K.T."/>
            <person name="Polle J."/>
            <person name="Hovde B.T."/>
            <person name="Starkenburg S.R."/>
        </authorList>
    </citation>
    <scope>NUCLEOTIDE SEQUENCE [LARGE SCALE GENOMIC DNA]</scope>
    <source>
        <strain evidence="3 4">DOE0152z</strain>
    </source>
</reference>
<dbReference type="InterPro" id="IPR050623">
    <property type="entry name" value="Glucan_succinyl_AcylTrfase"/>
</dbReference>
<keyword evidence="1" id="KW-1133">Transmembrane helix</keyword>
<feature type="transmembrane region" description="Helical" evidence="1">
    <location>
        <begin position="289"/>
        <end position="309"/>
    </location>
</feature>
<sequence>MSQSAATAAPPPRRKVVAVVGDNCLDAAAMEPGMAAGDEQHKQQLAEEVGQAIVDAGHRVLTGGLAGVMDAAMKGGSSSSSSYQEGVMDAAMKGARSSSRYREGDTIAVLPGEDPAAASSNADIVICTGLGSYRNGIVGRADAVIAVGGGAGTLQEICIAWKAARLVVVMAGVSGATSALAGKCIDGRDVNARSRSPSPAARPRVAVVKRNWKELYKLPQQAKTNKTTEQGSMQAAGMACQKRSAAGSRDDCTIMVDGSSTAAAATPAAAAAAAAPAVRSKPRTYYVDWLRVFLTVLVLLHHCLTEYLSTWKPWKARKGDTAHWLLVQLFVNGNQAYFMTLFFFLSGLYVPPSYKRKGPWEFLKDRTLRLVIPCLFYSMIIAPFNIWWVKHTTDPKATMGQAFAEWFAPGWPTKYVLPTGPPWFIWMLWCFNVAYVIIKVMVDSAVGKKLLQAVCKACRKGDDAAAALPQQGNDKKEAAGSAAKPAAPSCVEYTTKQWLVGGAVLTFVLFVLMFATRVLDMLAFNLRPAVFVSQGPFVAFMPDYFVVYVVAFGLGIYSGPASWNVLARMPSGYAAWWLSISGIWWVLGGLIPNILLLRQMSLQFGMGAFMGSWMLRTFVEQSFCVVWSAGLLVLFREAFNIQPKWLGRQIINGAYGAYIIHPPIIILFARAVMGLDALAPSAVINAAVISLPVVVCAWAVAATVRAIPGFDRVL</sequence>
<gene>
    <name evidence="3" type="ORF">OEZ85_004866</name>
</gene>
<feature type="transmembrane region" description="Helical" evidence="1">
    <location>
        <begin position="573"/>
        <end position="595"/>
    </location>
</feature>
<feature type="transmembrane region" description="Helical" evidence="1">
    <location>
        <begin position="498"/>
        <end position="524"/>
    </location>
</feature>
<keyword evidence="4" id="KW-1185">Reference proteome</keyword>
<dbReference type="Pfam" id="PF18306">
    <property type="entry name" value="LDcluster4"/>
    <property type="match status" value="2"/>
</dbReference>
<feature type="domain" description="Acyltransferase 3" evidence="2">
    <location>
        <begin position="285"/>
        <end position="697"/>
    </location>
</feature>
<feature type="transmembrane region" description="Helical" evidence="1">
    <location>
        <begin position="679"/>
        <end position="704"/>
    </location>
</feature>
<feature type="transmembrane region" description="Helical" evidence="1">
    <location>
        <begin position="655"/>
        <end position="673"/>
    </location>
</feature>
<keyword evidence="1" id="KW-0812">Transmembrane</keyword>
<dbReference type="PANTHER" id="PTHR36927">
    <property type="entry name" value="BLR4337 PROTEIN"/>
    <property type="match status" value="1"/>
</dbReference>
<dbReference type="InterPro" id="IPR041164">
    <property type="entry name" value="LDcluster4"/>
</dbReference>
<feature type="transmembrane region" description="Helical" evidence="1">
    <location>
        <begin position="423"/>
        <end position="442"/>
    </location>
</feature>
<protein>
    <recommendedName>
        <fullName evidence="2">Acyltransferase 3 domain-containing protein</fullName>
    </recommendedName>
</protein>
<dbReference type="Proteomes" id="UP001244341">
    <property type="component" value="Chromosome 12b"/>
</dbReference>
<feature type="transmembrane region" description="Helical" evidence="1">
    <location>
        <begin position="370"/>
        <end position="389"/>
    </location>
</feature>
<evidence type="ECO:0000259" key="2">
    <source>
        <dbReference type="Pfam" id="PF01757"/>
    </source>
</evidence>
<dbReference type="Pfam" id="PF01757">
    <property type="entry name" value="Acyl_transf_3"/>
    <property type="match status" value="1"/>
</dbReference>
<organism evidence="3 4">
    <name type="scientific">Tetradesmus obliquus</name>
    <name type="common">Green alga</name>
    <name type="synonym">Acutodesmus obliquus</name>
    <dbReference type="NCBI Taxonomy" id="3088"/>
    <lineage>
        <taxon>Eukaryota</taxon>
        <taxon>Viridiplantae</taxon>
        <taxon>Chlorophyta</taxon>
        <taxon>core chlorophytes</taxon>
        <taxon>Chlorophyceae</taxon>
        <taxon>CS clade</taxon>
        <taxon>Sphaeropleales</taxon>
        <taxon>Scenedesmaceae</taxon>
        <taxon>Tetradesmus</taxon>
    </lineage>
</organism>
<accession>A0ABY8UG53</accession>